<comment type="caution">
    <text evidence="2">The sequence shown here is derived from an EMBL/GenBank/DDBJ whole genome shotgun (WGS) entry which is preliminary data.</text>
</comment>
<protein>
    <submittedName>
        <fullName evidence="2">Uncharacterized protein</fullName>
    </submittedName>
</protein>
<dbReference type="EMBL" id="JAKKOR010000001">
    <property type="protein sequence ID" value="MCF8586934.1"/>
    <property type="molecule type" value="Genomic_DNA"/>
</dbReference>
<feature type="transmembrane region" description="Helical" evidence="1">
    <location>
        <begin position="21"/>
        <end position="39"/>
    </location>
</feature>
<dbReference type="RefSeq" id="WP_236996175.1">
    <property type="nucleotide sequence ID" value="NZ_JAKKOR010000001.1"/>
</dbReference>
<evidence type="ECO:0000256" key="1">
    <source>
        <dbReference type="SAM" id="Phobius"/>
    </source>
</evidence>
<dbReference type="Proteomes" id="UP001200110">
    <property type="component" value="Unassembled WGS sequence"/>
</dbReference>
<organism evidence="2 3">
    <name type="scientific">Gordonia liuliyuniae</name>
    <dbReference type="NCBI Taxonomy" id="2911517"/>
    <lineage>
        <taxon>Bacteria</taxon>
        <taxon>Bacillati</taxon>
        <taxon>Actinomycetota</taxon>
        <taxon>Actinomycetes</taxon>
        <taxon>Mycobacteriales</taxon>
        <taxon>Gordoniaceae</taxon>
        <taxon>Gordonia</taxon>
    </lineage>
</organism>
<keyword evidence="1" id="KW-1133">Transmembrane helix</keyword>
<keyword evidence="3" id="KW-1185">Reference proteome</keyword>
<accession>A0ABS9IMZ7</accession>
<evidence type="ECO:0000313" key="3">
    <source>
        <dbReference type="Proteomes" id="UP001200110"/>
    </source>
</evidence>
<proteinExistence type="predicted"/>
<gene>
    <name evidence="2" type="ORF">L5G33_00455</name>
</gene>
<keyword evidence="1" id="KW-0812">Transmembrane</keyword>
<sequence length="199" mass="21961">MPDPLPTAQERLAADRRLMRAASVICVVLLLWLVIGLFRHPASTWIERIIVGGLASCFGVLVIGTMGFRKQLPALDRTPRPARVIGRDHFNTEPEPESEIAPYVLVRVAFDVDGQEVEALIADLVVAPSLDDFVDGSVWQIYAFAAADTLTKDDDGWCRVVLTEAHDDVVRSGYDLGRHSQHDEPGTGSDLLLRRFAES</sequence>
<reference evidence="2 3" key="1">
    <citation type="submission" date="2022-01" db="EMBL/GenBank/DDBJ databases">
        <authorList>
            <person name="Huang Y."/>
        </authorList>
    </citation>
    <scope>NUCLEOTIDE SEQUENCE [LARGE SCALE GENOMIC DNA]</scope>
    <source>
        <strain evidence="2 3">HY366</strain>
    </source>
</reference>
<feature type="transmembrane region" description="Helical" evidence="1">
    <location>
        <begin position="45"/>
        <end position="68"/>
    </location>
</feature>
<keyword evidence="1" id="KW-0472">Membrane</keyword>
<evidence type="ECO:0000313" key="2">
    <source>
        <dbReference type="EMBL" id="MCF8586934.1"/>
    </source>
</evidence>
<name>A0ABS9IMZ7_9ACTN</name>